<dbReference type="PANTHER" id="PTHR43125">
    <property type="entry name" value="INOSITOL-3-PHOSPHATE SYNTHASE"/>
    <property type="match status" value="1"/>
</dbReference>
<dbReference type="Gene3D" id="3.40.50.720">
    <property type="entry name" value="NAD(P)-binding Rossmann-like Domain"/>
    <property type="match status" value="1"/>
</dbReference>
<keyword evidence="3" id="KW-0413">Isomerase</keyword>
<proteinExistence type="inferred from homology"/>
<dbReference type="PIRSF" id="PIRSF015578">
    <property type="entry name" value="Myoinos-ppht_syn"/>
    <property type="match status" value="1"/>
</dbReference>
<dbReference type="InterPro" id="IPR052199">
    <property type="entry name" value="MIPS"/>
</dbReference>
<evidence type="ECO:0000256" key="1">
    <source>
        <dbReference type="ARBA" id="ARBA00010813"/>
    </source>
</evidence>
<dbReference type="GO" id="GO:0008654">
    <property type="term" value="P:phospholipid biosynthetic process"/>
    <property type="evidence" value="ECO:0007669"/>
    <property type="project" value="InterPro"/>
</dbReference>
<gene>
    <name evidence="3" type="ORF">NARC_10428</name>
</gene>
<protein>
    <submittedName>
        <fullName evidence="3">Putative myo-inositol-1-phosphate synthase</fullName>
        <ecNumber evidence="3">5.5.1.4</ecNumber>
    </submittedName>
</protein>
<comment type="similarity">
    <text evidence="1">Belongs to the myo-inositol 1-phosphate synthase family.</text>
</comment>
<dbReference type="AlphaFoldDB" id="A0A557SZJ1"/>
<dbReference type="EC" id="5.5.1.4" evidence="3"/>
<evidence type="ECO:0000313" key="3">
    <source>
        <dbReference type="EMBL" id="TVP42022.1"/>
    </source>
</evidence>
<comment type="caution">
    <text evidence="3">The sequence shown here is derived from an EMBL/GenBank/DDBJ whole genome shotgun (WGS) entry which is preliminary data.</text>
</comment>
<dbReference type="SUPFAM" id="SSF51735">
    <property type="entry name" value="NAD(P)-binding Rossmann-fold domains"/>
    <property type="match status" value="1"/>
</dbReference>
<dbReference type="Pfam" id="PF01658">
    <property type="entry name" value="Inos-1-P_synth"/>
    <property type="match status" value="1"/>
</dbReference>
<accession>A0A557SZJ1</accession>
<dbReference type="GO" id="GO:0004512">
    <property type="term" value="F:inositol-3-phosphate synthase activity"/>
    <property type="evidence" value="ECO:0007669"/>
    <property type="project" value="UniProtKB-EC"/>
</dbReference>
<dbReference type="GO" id="GO:0006021">
    <property type="term" value="P:inositol biosynthetic process"/>
    <property type="evidence" value="ECO:0007669"/>
    <property type="project" value="InterPro"/>
</dbReference>
<dbReference type="InterPro" id="IPR036291">
    <property type="entry name" value="NAD(P)-bd_dom_sf"/>
</dbReference>
<dbReference type="Proteomes" id="UP000315289">
    <property type="component" value="Unassembled WGS sequence"/>
</dbReference>
<dbReference type="EMBL" id="VOAH01000001">
    <property type="protein sequence ID" value="TVP42022.1"/>
    <property type="molecule type" value="Genomic_DNA"/>
</dbReference>
<name>A0A557SZJ1_9ARCH</name>
<feature type="domain" description="Myo-inositol-1-phosphate synthase GAPDH-like" evidence="2">
    <location>
        <begin position="209"/>
        <end position="313"/>
    </location>
</feature>
<dbReference type="SUPFAM" id="SSF55347">
    <property type="entry name" value="Glyceraldehyde-3-phosphate dehydrogenase-like, C-terminal domain"/>
    <property type="match status" value="1"/>
</dbReference>
<sequence>MYVVKFILKLYIIEIVTMGKKINVAIAGVGNCASALVQGIHYYNSNSSSKESVGLTSFNLGGYEPGDINFVAAFDIAESKVGKDISEAIISSPNNALQIVDVPPIGIKVQKGNVLDGAGKHFSEVVKLSDDTNVDVYNTLKETHTDILINYLPVGSREASKYYAEKCLDAGVCFINAIPVFISSDSAWQKRFVEKNVPCAGDDVMSQMGATVVHKTLAKLWVDRGVTIDETYQLNIGGDMDFYNMLDEDRLEDKRVSKTSAVQAMIPYDVPMRIGPSDYVNFLRNDKVCYIYMKGRFFGKVPLELDVKLRVPDAYNSSGVMIDAIRGAKIALDRNISGPLESISAYCFKHPPVQMSYSTAKSSFIDFIDGKKER</sequence>
<dbReference type="InterPro" id="IPR013021">
    <property type="entry name" value="Myo-inos-1-P_Synthase_GAPDH"/>
</dbReference>
<dbReference type="Gene3D" id="3.30.360.10">
    <property type="entry name" value="Dihydrodipicolinate Reductase, domain 2"/>
    <property type="match status" value="1"/>
</dbReference>
<evidence type="ECO:0000259" key="2">
    <source>
        <dbReference type="Pfam" id="PF01658"/>
    </source>
</evidence>
<dbReference type="InterPro" id="IPR002587">
    <property type="entry name" value="Myo-inos-1-P_Synthase"/>
</dbReference>
<evidence type="ECO:0000313" key="4">
    <source>
        <dbReference type="Proteomes" id="UP000315289"/>
    </source>
</evidence>
<organism evidence="3 4">
    <name type="scientific">Candidatus Nitrosocosmicus arcticus</name>
    <dbReference type="NCBI Taxonomy" id="2035267"/>
    <lineage>
        <taxon>Archaea</taxon>
        <taxon>Nitrososphaerota</taxon>
        <taxon>Nitrososphaeria</taxon>
        <taxon>Nitrososphaerales</taxon>
        <taxon>Nitrososphaeraceae</taxon>
        <taxon>Candidatus Nitrosocosmicus</taxon>
    </lineage>
</organism>
<dbReference type="PANTHER" id="PTHR43125:SF1">
    <property type="entry name" value="INOSITOL-3-PHOSPHATE SYNTHASE"/>
    <property type="match status" value="1"/>
</dbReference>
<reference evidence="3 4" key="1">
    <citation type="journal article" date="2019" name="Front. Microbiol.">
        <title>Ammonia Oxidation by the Arctic Terrestrial Thaumarchaeote Candidatus Nitrosocosmicus arcticus Is Stimulated by Increasing Temperatures.</title>
        <authorList>
            <person name="Alves R.J.E."/>
            <person name="Kerou M."/>
            <person name="Zappe A."/>
            <person name="Bittner R."/>
            <person name="Abby S.S."/>
            <person name="Schmidt H.A."/>
            <person name="Pfeifer K."/>
            <person name="Schleper C."/>
        </authorList>
    </citation>
    <scope>NUCLEOTIDE SEQUENCE [LARGE SCALE GENOMIC DNA]</scope>
    <source>
        <strain evidence="3 4">Kfb</strain>
    </source>
</reference>
<keyword evidence="4" id="KW-1185">Reference proteome</keyword>